<evidence type="ECO:0000256" key="1">
    <source>
        <dbReference type="SAM" id="Phobius"/>
    </source>
</evidence>
<keyword evidence="1" id="KW-0472">Membrane</keyword>
<evidence type="ECO:0000313" key="3">
    <source>
        <dbReference type="Proteomes" id="UP001229346"/>
    </source>
</evidence>
<keyword evidence="1" id="KW-0812">Transmembrane</keyword>
<keyword evidence="1" id="KW-1133">Transmembrane helix</keyword>
<sequence>MIGSGYTTSYLIYAIFLALACGVLILQVDVRGFKKNNMNKERKVSRALGWLLIVTGLILYAVDLFLK</sequence>
<protein>
    <submittedName>
        <fullName evidence="2">Uncharacterized membrane protein YozB (DUF420 family)</fullName>
    </submittedName>
</protein>
<comment type="caution">
    <text evidence="2">The sequence shown here is derived from an EMBL/GenBank/DDBJ whole genome shotgun (WGS) entry which is preliminary data.</text>
</comment>
<evidence type="ECO:0000313" key="2">
    <source>
        <dbReference type="EMBL" id="MDQ0111877.1"/>
    </source>
</evidence>
<feature type="transmembrane region" description="Helical" evidence="1">
    <location>
        <begin position="47"/>
        <end position="66"/>
    </location>
</feature>
<keyword evidence="3" id="KW-1185">Reference proteome</keyword>
<organism evidence="2 3">
    <name type="scientific">Paenibacillus harenae</name>
    <dbReference type="NCBI Taxonomy" id="306543"/>
    <lineage>
        <taxon>Bacteria</taxon>
        <taxon>Bacillati</taxon>
        <taxon>Bacillota</taxon>
        <taxon>Bacilli</taxon>
        <taxon>Bacillales</taxon>
        <taxon>Paenibacillaceae</taxon>
        <taxon>Paenibacillus</taxon>
    </lineage>
</organism>
<dbReference type="InterPro" id="IPR049971">
    <property type="entry name" value="CLC_0170-like"/>
</dbReference>
<dbReference type="NCBIfam" id="NF042414">
    <property type="entry name" value="CLC_0170_fam"/>
    <property type="match status" value="1"/>
</dbReference>
<reference evidence="2 3" key="1">
    <citation type="submission" date="2023-07" db="EMBL/GenBank/DDBJ databases">
        <title>Sorghum-associated microbial communities from plants grown in Nebraska, USA.</title>
        <authorList>
            <person name="Schachtman D."/>
        </authorList>
    </citation>
    <scope>NUCLEOTIDE SEQUENCE [LARGE SCALE GENOMIC DNA]</scope>
    <source>
        <strain evidence="2 3">CC482</strain>
    </source>
</reference>
<dbReference type="Proteomes" id="UP001229346">
    <property type="component" value="Unassembled WGS sequence"/>
</dbReference>
<dbReference type="EMBL" id="JAUSSU010000002">
    <property type="protein sequence ID" value="MDQ0111877.1"/>
    <property type="molecule type" value="Genomic_DNA"/>
</dbReference>
<feature type="transmembrane region" description="Helical" evidence="1">
    <location>
        <begin position="6"/>
        <end position="26"/>
    </location>
</feature>
<name>A0ABT9TX07_PAEHA</name>
<proteinExistence type="predicted"/>
<accession>A0ABT9TX07</accession>
<dbReference type="RefSeq" id="WP_307202177.1">
    <property type="nucleotide sequence ID" value="NZ_JAUSST010000001.1"/>
</dbReference>
<gene>
    <name evidence="2" type="ORF">J2T15_001310</name>
</gene>